<organism evidence="1">
    <name type="scientific">marine sediment metagenome</name>
    <dbReference type="NCBI Taxonomy" id="412755"/>
    <lineage>
        <taxon>unclassified sequences</taxon>
        <taxon>metagenomes</taxon>
        <taxon>ecological metagenomes</taxon>
    </lineage>
</organism>
<feature type="non-terminal residue" evidence="1">
    <location>
        <position position="223"/>
    </location>
</feature>
<evidence type="ECO:0008006" key="2">
    <source>
        <dbReference type="Google" id="ProtNLM"/>
    </source>
</evidence>
<name>X1ULZ0_9ZZZZ</name>
<dbReference type="AlphaFoldDB" id="X1ULZ0"/>
<gene>
    <name evidence="1" type="ORF">S12H4_28919</name>
</gene>
<proteinExistence type="predicted"/>
<dbReference type="SUPFAM" id="SSF52540">
    <property type="entry name" value="P-loop containing nucleoside triphosphate hydrolases"/>
    <property type="match status" value="1"/>
</dbReference>
<comment type="caution">
    <text evidence="1">The sequence shown here is derived from an EMBL/GenBank/DDBJ whole genome shotgun (WGS) entry which is preliminary data.</text>
</comment>
<evidence type="ECO:0000313" key="1">
    <source>
        <dbReference type="EMBL" id="GAI93374.1"/>
    </source>
</evidence>
<protein>
    <recommendedName>
        <fullName evidence="2">Sulfotransferase domain-containing protein</fullName>
    </recommendedName>
</protein>
<dbReference type="EMBL" id="BARW01016637">
    <property type="protein sequence ID" value="GAI93374.1"/>
    <property type="molecule type" value="Genomic_DNA"/>
</dbReference>
<accession>X1ULZ0</accession>
<reference evidence="1" key="1">
    <citation type="journal article" date="2014" name="Front. Microbiol.">
        <title>High frequency of phylogenetically diverse reductive dehalogenase-homologous genes in deep subseafloor sedimentary metagenomes.</title>
        <authorList>
            <person name="Kawai M."/>
            <person name="Futagami T."/>
            <person name="Toyoda A."/>
            <person name="Takaki Y."/>
            <person name="Nishi S."/>
            <person name="Hori S."/>
            <person name="Arai W."/>
            <person name="Tsubouchi T."/>
            <person name="Morono Y."/>
            <person name="Uchiyama I."/>
            <person name="Ito T."/>
            <person name="Fujiyama A."/>
            <person name="Inagaki F."/>
            <person name="Takami H."/>
        </authorList>
    </citation>
    <scope>NUCLEOTIDE SEQUENCE</scope>
    <source>
        <strain evidence="1">Expedition CK06-06</strain>
    </source>
</reference>
<sequence>MSCENSQISNKKIIVVASPTGRVGSSALMGLFKLAGINLGGKKTGLSGKAPMAPKGFFEIPGLKQINPKYFKGGMPYPIDINDYKNFGKLYTDKFIKLLNTEFGNNFPIAIKSLRLFIIPMLHEIKQQNDIYIIRLRRDLERQSKSLQKVFKRSNIIKTLESCKLHILRWQTFEKKVWNIYQDFVFIDVTFEDLINKPIQIMSYINDKIKITLPPNADIKGCL</sequence>
<dbReference type="InterPro" id="IPR027417">
    <property type="entry name" value="P-loop_NTPase"/>
</dbReference>